<dbReference type="SMART" id="SM00421">
    <property type="entry name" value="HTH_LUXR"/>
    <property type="match status" value="1"/>
</dbReference>
<dbReference type="Pfam" id="PF00196">
    <property type="entry name" value="GerE"/>
    <property type="match status" value="1"/>
</dbReference>
<organism evidence="5 6">
    <name type="scientific">Sphingomonas japonica</name>
    <dbReference type="NCBI Taxonomy" id="511662"/>
    <lineage>
        <taxon>Bacteria</taxon>
        <taxon>Pseudomonadati</taxon>
        <taxon>Pseudomonadota</taxon>
        <taxon>Alphaproteobacteria</taxon>
        <taxon>Sphingomonadales</taxon>
        <taxon>Sphingomonadaceae</taxon>
        <taxon>Sphingomonas</taxon>
    </lineage>
</organism>
<keyword evidence="2 5" id="KW-0238">DNA-binding</keyword>
<evidence type="ECO:0000256" key="1">
    <source>
        <dbReference type="ARBA" id="ARBA00023015"/>
    </source>
</evidence>
<protein>
    <submittedName>
        <fullName evidence="5">DNA-binding CsgD family transcriptional regulator</fullName>
    </submittedName>
</protein>
<evidence type="ECO:0000313" key="6">
    <source>
        <dbReference type="Proteomes" id="UP000788153"/>
    </source>
</evidence>
<keyword evidence="1" id="KW-0805">Transcription regulation</keyword>
<dbReference type="PANTHER" id="PTHR44688">
    <property type="entry name" value="DNA-BINDING TRANSCRIPTIONAL ACTIVATOR DEVR_DOSR"/>
    <property type="match status" value="1"/>
</dbReference>
<proteinExistence type="predicted"/>
<evidence type="ECO:0000259" key="4">
    <source>
        <dbReference type="PROSITE" id="PS50043"/>
    </source>
</evidence>
<dbReference type="InterPro" id="IPR000792">
    <property type="entry name" value="Tscrpt_reg_LuxR_C"/>
</dbReference>
<keyword evidence="6" id="KW-1185">Reference proteome</keyword>
<evidence type="ECO:0000313" key="5">
    <source>
        <dbReference type="EMBL" id="NIJ24607.1"/>
    </source>
</evidence>
<dbReference type="PROSITE" id="PS50043">
    <property type="entry name" value="HTH_LUXR_2"/>
    <property type="match status" value="1"/>
</dbReference>
<reference evidence="5 6" key="1">
    <citation type="submission" date="2020-03" db="EMBL/GenBank/DDBJ databases">
        <title>Genomic Encyclopedia of Type Strains, Phase IV (KMG-IV): sequencing the most valuable type-strain genomes for metagenomic binning, comparative biology and taxonomic classification.</title>
        <authorList>
            <person name="Goeker M."/>
        </authorList>
    </citation>
    <scope>NUCLEOTIDE SEQUENCE [LARGE SCALE GENOMIC DNA]</scope>
    <source>
        <strain evidence="5 6">DSM 22753</strain>
    </source>
</reference>
<comment type="caution">
    <text evidence="5">The sequence shown here is derived from an EMBL/GenBank/DDBJ whole genome shotgun (WGS) entry which is preliminary data.</text>
</comment>
<feature type="domain" description="HTH luxR-type" evidence="4">
    <location>
        <begin position="137"/>
        <end position="202"/>
    </location>
</feature>
<keyword evidence="3" id="KW-0804">Transcription</keyword>
<dbReference type="PRINTS" id="PR00038">
    <property type="entry name" value="HTHLUXR"/>
</dbReference>
<gene>
    <name evidence="5" type="ORF">FHT01_002149</name>
</gene>
<dbReference type="EMBL" id="JAASQP010000001">
    <property type="protein sequence ID" value="NIJ24607.1"/>
    <property type="molecule type" value="Genomic_DNA"/>
</dbReference>
<dbReference type="PANTHER" id="PTHR44688:SF16">
    <property type="entry name" value="DNA-BINDING TRANSCRIPTIONAL ACTIVATOR DEVR_DOSR"/>
    <property type="match status" value="1"/>
</dbReference>
<dbReference type="InterPro" id="IPR016032">
    <property type="entry name" value="Sig_transdc_resp-reg_C-effctor"/>
</dbReference>
<dbReference type="Gene3D" id="1.10.10.10">
    <property type="entry name" value="Winged helix-like DNA-binding domain superfamily/Winged helix DNA-binding domain"/>
    <property type="match status" value="1"/>
</dbReference>
<sequence>MGKDVLNERIAEQDAAEAPDLATLALAWLGADSRPRLIVAADLQVLWSNRPASQQLGDDAGVVLRDGALAFASATAQRDFTDFIEALGEELGTVSIPYPDRSAHLLFRGRRIGVDGRSAACLEFTRDTAGFMANYSDIDRVFSLTRAEHRIVVGLLNGRTASQLATDLLISVDTVRTHVRRIYSKVGVRSREEMFSRLRPYRIL</sequence>
<name>A0ABX0U5K6_9SPHN</name>
<dbReference type="SUPFAM" id="SSF46894">
    <property type="entry name" value="C-terminal effector domain of the bipartite response regulators"/>
    <property type="match status" value="1"/>
</dbReference>
<evidence type="ECO:0000256" key="2">
    <source>
        <dbReference type="ARBA" id="ARBA00023125"/>
    </source>
</evidence>
<accession>A0ABX0U5K6</accession>
<dbReference type="RefSeq" id="WP_140046948.1">
    <property type="nucleotide sequence ID" value="NZ_BAAAEV010000001.1"/>
</dbReference>
<dbReference type="InterPro" id="IPR036388">
    <property type="entry name" value="WH-like_DNA-bd_sf"/>
</dbReference>
<dbReference type="CDD" id="cd06170">
    <property type="entry name" value="LuxR_C_like"/>
    <property type="match status" value="1"/>
</dbReference>
<dbReference type="Proteomes" id="UP000788153">
    <property type="component" value="Unassembled WGS sequence"/>
</dbReference>
<dbReference type="GO" id="GO:0003677">
    <property type="term" value="F:DNA binding"/>
    <property type="evidence" value="ECO:0007669"/>
    <property type="project" value="UniProtKB-KW"/>
</dbReference>
<evidence type="ECO:0000256" key="3">
    <source>
        <dbReference type="ARBA" id="ARBA00023163"/>
    </source>
</evidence>